<evidence type="ECO:0000313" key="2">
    <source>
        <dbReference type="EMBL" id="GKV06943.1"/>
    </source>
</evidence>
<keyword evidence="1" id="KW-1133">Transmembrane helix</keyword>
<sequence length="70" mass="7944">MKDGSMPYSIYYMISRNFQICSPFLFPSVCEFLLVGGAIFWAFSVREFPAACHQLLLLLAKSGSCWKILV</sequence>
<organism evidence="2 3">
    <name type="scientific">Rubroshorea leprosula</name>
    <dbReference type="NCBI Taxonomy" id="152421"/>
    <lineage>
        <taxon>Eukaryota</taxon>
        <taxon>Viridiplantae</taxon>
        <taxon>Streptophyta</taxon>
        <taxon>Embryophyta</taxon>
        <taxon>Tracheophyta</taxon>
        <taxon>Spermatophyta</taxon>
        <taxon>Magnoliopsida</taxon>
        <taxon>eudicotyledons</taxon>
        <taxon>Gunneridae</taxon>
        <taxon>Pentapetalae</taxon>
        <taxon>rosids</taxon>
        <taxon>malvids</taxon>
        <taxon>Malvales</taxon>
        <taxon>Dipterocarpaceae</taxon>
        <taxon>Rubroshorea</taxon>
    </lineage>
</organism>
<reference evidence="2 3" key="1">
    <citation type="journal article" date="2021" name="Commun. Biol.">
        <title>The genome of Shorea leprosula (Dipterocarpaceae) highlights the ecological relevance of drought in aseasonal tropical rainforests.</title>
        <authorList>
            <person name="Ng K.K.S."/>
            <person name="Kobayashi M.J."/>
            <person name="Fawcett J.A."/>
            <person name="Hatakeyama M."/>
            <person name="Paape T."/>
            <person name="Ng C.H."/>
            <person name="Ang C.C."/>
            <person name="Tnah L.H."/>
            <person name="Lee C.T."/>
            <person name="Nishiyama T."/>
            <person name="Sese J."/>
            <person name="O'Brien M.J."/>
            <person name="Copetti D."/>
            <person name="Mohd Noor M.I."/>
            <person name="Ong R.C."/>
            <person name="Putra M."/>
            <person name="Sireger I.Z."/>
            <person name="Indrioko S."/>
            <person name="Kosugi Y."/>
            <person name="Izuno A."/>
            <person name="Isagi Y."/>
            <person name="Lee S.L."/>
            <person name="Shimizu K.K."/>
        </authorList>
    </citation>
    <scope>NUCLEOTIDE SEQUENCE [LARGE SCALE GENOMIC DNA]</scope>
    <source>
        <strain evidence="2">214</strain>
    </source>
</reference>
<gene>
    <name evidence="2" type="ORF">SLEP1_g18760</name>
</gene>
<protein>
    <submittedName>
        <fullName evidence="2">Uncharacterized protein</fullName>
    </submittedName>
</protein>
<comment type="caution">
    <text evidence="2">The sequence shown here is derived from an EMBL/GenBank/DDBJ whole genome shotgun (WGS) entry which is preliminary data.</text>
</comment>
<dbReference type="EMBL" id="BPVZ01000026">
    <property type="protein sequence ID" value="GKV06943.1"/>
    <property type="molecule type" value="Genomic_DNA"/>
</dbReference>
<dbReference type="AlphaFoldDB" id="A0AAV5J990"/>
<dbReference type="Proteomes" id="UP001054252">
    <property type="component" value="Unassembled WGS sequence"/>
</dbReference>
<keyword evidence="1" id="KW-0472">Membrane</keyword>
<evidence type="ECO:0000313" key="3">
    <source>
        <dbReference type="Proteomes" id="UP001054252"/>
    </source>
</evidence>
<keyword evidence="1" id="KW-0812">Transmembrane</keyword>
<name>A0AAV5J990_9ROSI</name>
<evidence type="ECO:0000256" key="1">
    <source>
        <dbReference type="SAM" id="Phobius"/>
    </source>
</evidence>
<feature type="transmembrane region" description="Helical" evidence="1">
    <location>
        <begin position="20"/>
        <end position="43"/>
    </location>
</feature>
<proteinExistence type="predicted"/>
<keyword evidence="3" id="KW-1185">Reference proteome</keyword>
<accession>A0AAV5J990</accession>